<sequence>MEVNHFYSQFITADALEKICREQGRNYHSVDEFTLYRKRDMENPYFLSWAVEELSAEETELLNHLKSLPSKEGYYTVPYDLNSYPFLIKYWLLIEAGNGRGVILESTVRNLVKELNKNNQLMDWSDSIGPVKREILLSYAELPIEELLRSVRINQLKDISKALSYVPSALHKEAFVKGASESLTNTSVVARLLIQLSDENYQLIKIHAENDIPLYNGADLNEDLFNSGLVIRLENSFGVTPYEVLKTIRETNFTEIEARRRSKMRETGSKYLEEGYNALRIKVTLVGTIEPIYREILIPTRLNFYEFHIIIQNVFGWESKAPAKFIMNDHEVRVYSSDDVVTSKQLLEASMTQVDMFLTTEGEITYLYDYNSEWKHRVELMGYAAVEESIPEVVEYSGPIVIEGLGSITEFEEKYEILKDKNHPQFTDTFTWAKKTNYKGRYPKNAINRTLRRIFSKGYAITEKNDMLFNAQINH</sequence>
<organism evidence="2 3">
    <name type="scientific">Corticicoccus populi</name>
    <dbReference type="NCBI Taxonomy" id="1812821"/>
    <lineage>
        <taxon>Bacteria</taxon>
        <taxon>Bacillati</taxon>
        <taxon>Bacillota</taxon>
        <taxon>Bacilli</taxon>
        <taxon>Bacillales</taxon>
        <taxon>Staphylococcaceae</taxon>
        <taxon>Corticicoccus</taxon>
    </lineage>
</organism>
<feature type="domain" description="Plasmid pRiA4b Orf3-like" evidence="1">
    <location>
        <begin position="278"/>
        <end position="438"/>
    </location>
</feature>
<dbReference type="PANTHER" id="PTHR41878">
    <property type="entry name" value="LEXA REPRESSOR-RELATED"/>
    <property type="match status" value="1"/>
</dbReference>
<dbReference type="RefSeq" id="WP_377773718.1">
    <property type="nucleotide sequence ID" value="NZ_JBHUOQ010000003.1"/>
</dbReference>
<dbReference type="SUPFAM" id="SSF159941">
    <property type="entry name" value="MM3350-like"/>
    <property type="match status" value="1"/>
</dbReference>
<evidence type="ECO:0000259" key="1">
    <source>
        <dbReference type="Pfam" id="PF07929"/>
    </source>
</evidence>
<dbReference type="Pfam" id="PF07929">
    <property type="entry name" value="PRiA4_ORF3"/>
    <property type="match status" value="1"/>
</dbReference>
<comment type="caution">
    <text evidence="2">The sequence shown here is derived from an EMBL/GenBank/DDBJ whole genome shotgun (WGS) entry which is preliminary data.</text>
</comment>
<dbReference type="InterPro" id="IPR012912">
    <property type="entry name" value="Plasmid_pRiA4b_Orf3-like"/>
</dbReference>
<evidence type="ECO:0000313" key="2">
    <source>
        <dbReference type="EMBL" id="MFD2830565.1"/>
    </source>
</evidence>
<protein>
    <submittedName>
        <fullName evidence="2">Plasmid pRiA4b ORF-3 family protein</fullName>
    </submittedName>
</protein>
<accession>A0ABW5WVY7</accession>
<gene>
    <name evidence="2" type="ORF">ACFSX4_08835</name>
</gene>
<name>A0ABW5WVY7_9STAP</name>
<evidence type="ECO:0000313" key="3">
    <source>
        <dbReference type="Proteomes" id="UP001597519"/>
    </source>
</evidence>
<keyword evidence="3" id="KW-1185">Reference proteome</keyword>
<dbReference type="EMBL" id="JBHUOQ010000003">
    <property type="protein sequence ID" value="MFD2830565.1"/>
    <property type="molecule type" value="Genomic_DNA"/>
</dbReference>
<proteinExistence type="predicted"/>
<dbReference type="Gene3D" id="3.10.290.30">
    <property type="entry name" value="MM3350-like"/>
    <property type="match status" value="1"/>
</dbReference>
<reference evidence="3" key="1">
    <citation type="journal article" date="2019" name="Int. J. Syst. Evol. Microbiol.">
        <title>The Global Catalogue of Microorganisms (GCM) 10K type strain sequencing project: providing services to taxonomists for standard genome sequencing and annotation.</title>
        <authorList>
            <consortium name="The Broad Institute Genomics Platform"/>
            <consortium name="The Broad Institute Genome Sequencing Center for Infectious Disease"/>
            <person name="Wu L."/>
            <person name="Ma J."/>
        </authorList>
    </citation>
    <scope>NUCLEOTIDE SEQUENCE [LARGE SCALE GENOMIC DNA]</scope>
    <source>
        <strain evidence="3">KCTC 33575</strain>
    </source>
</reference>
<dbReference type="InterPro" id="IPR024047">
    <property type="entry name" value="MM3350-like_sf"/>
</dbReference>
<dbReference type="Proteomes" id="UP001597519">
    <property type="component" value="Unassembled WGS sequence"/>
</dbReference>
<dbReference type="PANTHER" id="PTHR41878:SF1">
    <property type="entry name" value="TNPR PROTEIN"/>
    <property type="match status" value="1"/>
</dbReference>